<organism evidence="1 2">
    <name type="scientific">Pseudomonas saxonica</name>
    <dbReference type="NCBI Taxonomy" id="2600598"/>
    <lineage>
        <taxon>Bacteria</taxon>
        <taxon>Pseudomonadati</taxon>
        <taxon>Pseudomonadota</taxon>
        <taxon>Gammaproteobacteria</taxon>
        <taxon>Pseudomonadales</taxon>
        <taxon>Pseudomonadaceae</taxon>
        <taxon>Pseudomonas</taxon>
    </lineage>
</organism>
<name>A0A5C5Q4C5_9PSED</name>
<reference evidence="1 2" key="1">
    <citation type="submission" date="2019-06" db="EMBL/GenBank/DDBJ databases">
        <title>Pseudomonas bimorpha sp. nov. isolated from bovine raw milk and skim milk concentrate.</title>
        <authorList>
            <person name="Hofmann K."/>
            <person name="Huptas C."/>
            <person name="Doll E."/>
            <person name="Scherer S."/>
            <person name="Wenning M."/>
        </authorList>
    </citation>
    <scope>NUCLEOTIDE SEQUENCE [LARGE SCALE GENOMIC DNA]</scope>
    <source>
        <strain evidence="1 2">DSM 108990</strain>
    </source>
</reference>
<proteinExistence type="predicted"/>
<dbReference type="EMBL" id="VFIP01000012">
    <property type="protein sequence ID" value="TWR96343.1"/>
    <property type="molecule type" value="Genomic_DNA"/>
</dbReference>
<sequence>MTDNKDKKNSFIDDLDLDSLGLDFNDSIGNQLDTSFESSPYKNMNQKTYEGKQNVLMDYLRFYNEDLCTTINNKFAFMPLEQNISTSVYYEAFKTLTHGKNRSQKELEDLSIKLMEFLRNKDDRYSLFKNTLLENLNTKQFYDKNFSENKYTPTKQETLTKKEGNKFYAKNLYELDQKYLGTKITLQKFSVMPPFQIIELLHGKNLKKHHLSEMFDELRCDRISQHYPSAKPDTPKS</sequence>
<dbReference type="Proteomes" id="UP000317901">
    <property type="component" value="Unassembled WGS sequence"/>
</dbReference>
<accession>A0A5C5Q4C5</accession>
<protein>
    <submittedName>
        <fullName evidence="1">Uncharacterized protein</fullName>
    </submittedName>
</protein>
<dbReference type="AlphaFoldDB" id="A0A5C5Q4C5"/>
<evidence type="ECO:0000313" key="2">
    <source>
        <dbReference type="Proteomes" id="UP000317901"/>
    </source>
</evidence>
<dbReference type="OrthoDB" id="9869677at2"/>
<evidence type="ECO:0000313" key="1">
    <source>
        <dbReference type="EMBL" id="TWR96343.1"/>
    </source>
</evidence>
<gene>
    <name evidence="1" type="ORF">FJD37_08435</name>
</gene>
<comment type="caution">
    <text evidence="1">The sequence shown here is derived from an EMBL/GenBank/DDBJ whole genome shotgun (WGS) entry which is preliminary data.</text>
</comment>
<dbReference type="RefSeq" id="WP_146425903.1">
    <property type="nucleotide sequence ID" value="NZ_VFIP01000012.1"/>
</dbReference>